<dbReference type="Proteomes" id="UP000011058">
    <property type="component" value="Chromosome"/>
</dbReference>
<evidence type="ECO:0000313" key="2">
    <source>
        <dbReference type="EMBL" id="CCH03445.1"/>
    </source>
</evidence>
<feature type="signal peptide" evidence="1">
    <location>
        <begin position="1"/>
        <end position="20"/>
    </location>
</feature>
<dbReference type="STRING" id="1166018.FAES_5446"/>
<reference evidence="2 3" key="1">
    <citation type="journal article" date="2012" name="J. Bacteriol.">
        <title>Genome Sequence of Fibrella aestuarina BUZ 2T, a Filamentous Marine Bacterium.</title>
        <authorList>
            <person name="Filippini M."/>
            <person name="Qi W."/>
            <person name="Blom J."/>
            <person name="Goesmann A."/>
            <person name="Smits T.H."/>
            <person name="Bagheri H.C."/>
        </authorList>
    </citation>
    <scope>NUCLEOTIDE SEQUENCE [LARGE SCALE GENOMIC DNA]</scope>
    <source>
        <strain evidence="3">BUZ 2T</strain>
    </source>
</reference>
<dbReference type="Pfam" id="PF07610">
    <property type="entry name" value="DUF1573"/>
    <property type="match status" value="1"/>
</dbReference>
<dbReference type="HOGENOM" id="CLU_122784_1_2_10"/>
<dbReference type="PATRIC" id="fig|1166018.3.peg.2426"/>
<evidence type="ECO:0000256" key="1">
    <source>
        <dbReference type="SAM" id="SignalP"/>
    </source>
</evidence>
<dbReference type="InterPro" id="IPR011467">
    <property type="entry name" value="DUF1573"/>
</dbReference>
<dbReference type="AlphaFoldDB" id="I0KH42"/>
<sequence length="140" mass="14489">MKTALSLFVALFAFVGVSFAQNANIVFAKETHDFGKVEVGKPVTHVFTFKNTGTEPLVVLDAVASCGCTKPTFSKDPVAPGASGQISATFNAAAISPFNKTVTVTTNAKTSTIYLTLKGEVVSKEAADAAAQAGKKKGTK</sequence>
<evidence type="ECO:0000313" key="3">
    <source>
        <dbReference type="Proteomes" id="UP000011058"/>
    </source>
</evidence>
<dbReference type="PANTHER" id="PTHR37833:SF1">
    <property type="entry name" value="SIGNAL PEPTIDE PROTEIN"/>
    <property type="match status" value="1"/>
</dbReference>
<protein>
    <recommendedName>
        <fullName evidence="4">DUF1573 domain-containing protein</fullName>
    </recommendedName>
</protein>
<proteinExistence type="predicted"/>
<keyword evidence="1" id="KW-0732">Signal</keyword>
<dbReference type="eggNOG" id="ENOG5031NHZ">
    <property type="taxonomic scope" value="Bacteria"/>
</dbReference>
<organism evidence="2 3">
    <name type="scientific">Fibrella aestuarina BUZ 2</name>
    <dbReference type="NCBI Taxonomy" id="1166018"/>
    <lineage>
        <taxon>Bacteria</taxon>
        <taxon>Pseudomonadati</taxon>
        <taxon>Bacteroidota</taxon>
        <taxon>Cytophagia</taxon>
        <taxon>Cytophagales</taxon>
        <taxon>Spirosomataceae</taxon>
        <taxon>Fibrella</taxon>
    </lineage>
</organism>
<keyword evidence="3" id="KW-1185">Reference proteome</keyword>
<dbReference type="RefSeq" id="WP_015334542.1">
    <property type="nucleotide sequence ID" value="NC_020054.1"/>
</dbReference>
<dbReference type="EMBL" id="HE796683">
    <property type="protein sequence ID" value="CCH03445.1"/>
    <property type="molecule type" value="Genomic_DNA"/>
</dbReference>
<dbReference type="OrthoDB" id="826619at2"/>
<evidence type="ECO:0008006" key="4">
    <source>
        <dbReference type="Google" id="ProtNLM"/>
    </source>
</evidence>
<accession>I0KH42</accession>
<dbReference type="PANTHER" id="PTHR37833">
    <property type="entry name" value="LIPOPROTEIN-RELATED"/>
    <property type="match status" value="1"/>
</dbReference>
<gene>
    <name evidence="2" type="ORF">FAES_5446</name>
</gene>
<dbReference type="InterPro" id="IPR013783">
    <property type="entry name" value="Ig-like_fold"/>
</dbReference>
<feature type="chain" id="PRO_5003630251" description="DUF1573 domain-containing protein" evidence="1">
    <location>
        <begin position="21"/>
        <end position="140"/>
    </location>
</feature>
<dbReference type="Gene3D" id="2.60.40.10">
    <property type="entry name" value="Immunoglobulins"/>
    <property type="match status" value="1"/>
</dbReference>
<name>I0KH42_9BACT</name>
<dbReference type="KEGG" id="fae:FAES_5446"/>